<accession>A0ABT6C799</accession>
<dbReference type="PANTHER" id="PTHR43792">
    <property type="entry name" value="GNAT FAMILY, PUTATIVE (AFU_ORTHOLOGUE AFUA_3G00765)-RELATED-RELATED"/>
    <property type="match status" value="1"/>
</dbReference>
<sequence length="211" mass="23522">MSAERLEVDRPGVGMVELPWRTERLLLRPIVSDDVEAMLAFRSDPQVQWYCGSPAMTRADVERRVAYNVHRMTPDTTEPGLALAVVDPTDGRMWGDALIGFTPSSAVGRVATSEWEGVIGYTLHHDKQGQGWGGEIADALLRMAFGPLGLRRVRADVFAGNVASERLLRRHGLRLEGRSVQAVLGEDGTWWDDLHLAILREEWLANRHGTE</sequence>
<dbReference type="InterPro" id="IPR016181">
    <property type="entry name" value="Acyl_CoA_acyltransferase"/>
</dbReference>
<comment type="caution">
    <text evidence="2">The sequence shown here is derived from an EMBL/GenBank/DDBJ whole genome shotgun (WGS) entry which is preliminary data.</text>
</comment>
<dbReference type="Proteomes" id="UP001528912">
    <property type="component" value="Unassembled WGS sequence"/>
</dbReference>
<gene>
    <name evidence="2" type="ORF">P4R38_10995</name>
</gene>
<dbReference type="EMBL" id="JAROAV010000028">
    <property type="protein sequence ID" value="MDF8264772.1"/>
    <property type="molecule type" value="Genomic_DNA"/>
</dbReference>
<name>A0ABT6C799_9MICO</name>
<organism evidence="2 3">
    <name type="scientific">Luteipulveratus flavus</name>
    <dbReference type="NCBI Taxonomy" id="3031728"/>
    <lineage>
        <taxon>Bacteria</taxon>
        <taxon>Bacillati</taxon>
        <taxon>Actinomycetota</taxon>
        <taxon>Actinomycetes</taxon>
        <taxon>Micrococcales</taxon>
        <taxon>Dermacoccaceae</taxon>
        <taxon>Luteipulveratus</taxon>
    </lineage>
</organism>
<dbReference type="Gene3D" id="3.40.630.30">
    <property type="match status" value="1"/>
</dbReference>
<dbReference type="InterPro" id="IPR051531">
    <property type="entry name" value="N-acetyltransferase"/>
</dbReference>
<keyword evidence="3" id="KW-1185">Reference proteome</keyword>
<dbReference type="RefSeq" id="WP_277192162.1">
    <property type="nucleotide sequence ID" value="NZ_JAROAV010000028.1"/>
</dbReference>
<protein>
    <submittedName>
        <fullName evidence="2">GNAT family N-acetyltransferase</fullName>
    </submittedName>
</protein>
<reference evidence="2 3" key="1">
    <citation type="submission" date="2023-03" db="EMBL/GenBank/DDBJ databases">
        <title>YIM 133296 draft genome.</title>
        <authorList>
            <person name="Xiong L."/>
        </authorList>
    </citation>
    <scope>NUCLEOTIDE SEQUENCE [LARGE SCALE GENOMIC DNA]</scope>
    <source>
        <strain evidence="2 3">YIM 133296</strain>
    </source>
</reference>
<dbReference type="Pfam" id="PF13302">
    <property type="entry name" value="Acetyltransf_3"/>
    <property type="match status" value="1"/>
</dbReference>
<evidence type="ECO:0000313" key="2">
    <source>
        <dbReference type="EMBL" id="MDF8264772.1"/>
    </source>
</evidence>
<proteinExistence type="predicted"/>
<dbReference type="SUPFAM" id="SSF55729">
    <property type="entry name" value="Acyl-CoA N-acyltransferases (Nat)"/>
    <property type="match status" value="1"/>
</dbReference>
<dbReference type="InterPro" id="IPR000182">
    <property type="entry name" value="GNAT_dom"/>
</dbReference>
<evidence type="ECO:0000259" key="1">
    <source>
        <dbReference type="PROSITE" id="PS51186"/>
    </source>
</evidence>
<dbReference type="PROSITE" id="PS51186">
    <property type="entry name" value="GNAT"/>
    <property type="match status" value="1"/>
</dbReference>
<feature type="domain" description="N-acetyltransferase" evidence="1">
    <location>
        <begin position="25"/>
        <end position="201"/>
    </location>
</feature>
<evidence type="ECO:0000313" key="3">
    <source>
        <dbReference type="Proteomes" id="UP001528912"/>
    </source>
</evidence>